<dbReference type="Proteomes" id="UP000715965">
    <property type="component" value="Unassembled WGS sequence"/>
</dbReference>
<dbReference type="InterPro" id="IPR000209">
    <property type="entry name" value="Peptidase_S8/S53_dom"/>
</dbReference>
<feature type="active site" description="Charge relay system" evidence="1">
    <location>
        <position position="410"/>
    </location>
</feature>
<organism evidence="4 5">
    <name type="scientific">Ramlibacter aquaticus</name>
    <dbReference type="NCBI Taxonomy" id="2780094"/>
    <lineage>
        <taxon>Bacteria</taxon>
        <taxon>Pseudomonadati</taxon>
        <taxon>Pseudomonadota</taxon>
        <taxon>Betaproteobacteria</taxon>
        <taxon>Burkholderiales</taxon>
        <taxon>Comamonadaceae</taxon>
        <taxon>Ramlibacter</taxon>
    </lineage>
</organism>
<proteinExistence type="predicted"/>
<dbReference type="Gene3D" id="3.40.50.200">
    <property type="entry name" value="Peptidase S8/S53 domain"/>
    <property type="match status" value="1"/>
</dbReference>
<feature type="chain" id="PRO_5046423331" evidence="2">
    <location>
        <begin position="23"/>
        <end position="500"/>
    </location>
</feature>
<feature type="binding site" evidence="1">
    <location>
        <position position="461"/>
    </location>
    <ligand>
        <name>Ca(2+)</name>
        <dbReference type="ChEBI" id="CHEBI:29108"/>
    </ligand>
</feature>
<evidence type="ECO:0000256" key="2">
    <source>
        <dbReference type="SAM" id="SignalP"/>
    </source>
</evidence>
<dbReference type="Pfam" id="PF00082">
    <property type="entry name" value="Peptidase_S8"/>
    <property type="match status" value="1"/>
</dbReference>
<comment type="cofactor">
    <cofactor evidence="1">
        <name>Ca(2+)</name>
        <dbReference type="ChEBI" id="CHEBI:29108"/>
    </cofactor>
    <text evidence="1">Binds 1 Ca(2+) ion per subunit.</text>
</comment>
<keyword evidence="1" id="KW-0106">Calcium</keyword>
<feature type="signal peptide" evidence="2">
    <location>
        <begin position="1"/>
        <end position="22"/>
    </location>
</feature>
<feature type="binding site" evidence="1">
    <location>
        <position position="478"/>
    </location>
    <ligand>
        <name>Ca(2+)</name>
        <dbReference type="ChEBI" id="CHEBI:29108"/>
    </ligand>
</feature>
<evidence type="ECO:0000256" key="1">
    <source>
        <dbReference type="PROSITE-ProRule" id="PRU01032"/>
    </source>
</evidence>
<dbReference type="InterPro" id="IPR036852">
    <property type="entry name" value="Peptidase_S8/S53_dom_sf"/>
</dbReference>
<dbReference type="EMBL" id="JADDOJ010000021">
    <property type="protein sequence ID" value="MBE7940373.1"/>
    <property type="molecule type" value="Genomic_DNA"/>
</dbReference>
<evidence type="ECO:0000313" key="4">
    <source>
        <dbReference type="EMBL" id="MBE7940373.1"/>
    </source>
</evidence>
<dbReference type="CDD" id="cd04056">
    <property type="entry name" value="Peptidases_S53"/>
    <property type="match status" value="1"/>
</dbReference>
<accession>A0ABR9SDE0</accession>
<feature type="binding site" evidence="1">
    <location>
        <position position="462"/>
    </location>
    <ligand>
        <name>Ca(2+)</name>
        <dbReference type="ChEBI" id="CHEBI:29108"/>
    </ligand>
</feature>
<keyword evidence="1" id="KW-0720">Serine protease</keyword>
<evidence type="ECO:0000313" key="5">
    <source>
        <dbReference type="Proteomes" id="UP000715965"/>
    </source>
</evidence>
<name>A0ABR9SDE0_9BURK</name>
<dbReference type="PROSITE" id="PS51257">
    <property type="entry name" value="PROKAR_LIPOPROTEIN"/>
    <property type="match status" value="1"/>
</dbReference>
<keyword evidence="2" id="KW-0732">Signal</keyword>
<feature type="active site" description="Charge relay system" evidence="1">
    <location>
        <position position="238"/>
    </location>
</feature>
<dbReference type="RefSeq" id="WP_193779919.1">
    <property type="nucleotide sequence ID" value="NZ_JADDOJ010000021.1"/>
</dbReference>
<dbReference type="InterPro" id="IPR030400">
    <property type="entry name" value="Sedolisin_dom"/>
</dbReference>
<keyword evidence="1" id="KW-0378">Hydrolase</keyword>
<protein>
    <submittedName>
        <fullName evidence="4">S53 family peptidase</fullName>
    </submittedName>
</protein>
<sequence>MRPRLSPSVASLALMLALSSCGGGGGGGSPGPVNASASATPATGVDTLPAAAPELLFEQAAALAQGQPFELPAPPQEQGTSTQAVEFAMAAPLSRVLALDGAPLNGPRAVLAVAATGTAPAYFTPPQLRQAYGLDSVAAASPADLGADAGARLGAGQTVYVIVATHDPATLSMLNASASQFGLPGCSATSISYTSALPLAPASTTGCSFAVVGATSGGGFGPVSASVDRRWAVEEQLDVQMVHAMAPLARIVVVVSPTAYGSDLAGAIQLASRMGPGTVSMSFGAPDSSGWALYDGVFGGEGMLFVAAAGDSGFNGGTVSWPAAHPNVLAAGGTSLKLVDGVRTETAWSSAGGAASAWRDAPAYQAGYSMTRPARRQVPDVSADADPATAMMVYADAGTGPSWYLVGGTSAVAPLWAGLLADANARRQLAGKAVLAGTAVHTALYQSIARFSMSYGAGFDDVTSGSNGDCFTCSARPGYDLATGLGTPRAGSLLQSLATY</sequence>
<keyword evidence="1" id="KW-0645">Protease</keyword>
<comment type="caution">
    <text evidence="4">The sequence shown here is derived from an EMBL/GenBank/DDBJ whole genome shotgun (WGS) entry which is preliminary data.</text>
</comment>
<feature type="active site" description="Charge relay system" evidence="1">
    <location>
        <position position="234"/>
    </location>
</feature>
<evidence type="ECO:0000259" key="3">
    <source>
        <dbReference type="PROSITE" id="PS51695"/>
    </source>
</evidence>
<dbReference type="SUPFAM" id="SSF52743">
    <property type="entry name" value="Subtilisin-like"/>
    <property type="match status" value="1"/>
</dbReference>
<dbReference type="PROSITE" id="PS51695">
    <property type="entry name" value="SEDOLISIN"/>
    <property type="match status" value="1"/>
</dbReference>
<dbReference type="InterPro" id="IPR050819">
    <property type="entry name" value="Tripeptidyl-peptidase_I"/>
</dbReference>
<dbReference type="PANTHER" id="PTHR14218">
    <property type="entry name" value="PROTEASE S8 TRIPEPTIDYL PEPTIDASE I CLN2"/>
    <property type="match status" value="1"/>
</dbReference>
<reference evidence="4 5" key="1">
    <citation type="submission" date="2020-10" db="EMBL/GenBank/DDBJ databases">
        <title>Draft genome of Ramlibacter aquaticus LMG 30558.</title>
        <authorList>
            <person name="Props R."/>
        </authorList>
    </citation>
    <scope>NUCLEOTIDE SEQUENCE [LARGE SCALE GENOMIC DNA]</scope>
    <source>
        <strain evidence="4 5">LMG 30558</strain>
    </source>
</reference>
<dbReference type="PANTHER" id="PTHR14218:SF15">
    <property type="entry name" value="TRIPEPTIDYL-PEPTIDASE 1"/>
    <property type="match status" value="1"/>
</dbReference>
<gene>
    <name evidence="4" type="ORF">IM725_07295</name>
</gene>
<feature type="domain" description="Peptidase S53" evidence="3">
    <location>
        <begin position="122"/>
        <end position="500"/>
    </location>
</feature>
<keyword evidence="5" id="KW-1185">Reference proteome</keyword>
<feature type="binding site" evidence="1">
    <location>
        <position position="480"/>
    </location>
    <ligand>
        <name>Ca(2+)</name>
        <dbReference type="ChEBI" id="CHEBI:29108"/>
    </ligand>
</feature>
<keyword evidence="1" id="KW-0479">Metal-binding</keyword>